<evidence type="ECO:0000256" key="8">
    <source>
        <dbReference type="SAM" id="Phobius"/>
    </source>
</evidence>
<evidence type="ECO:0000313" key="10">
    <source>
        <dbReference type="EMBL" id="SMF07593.1"/>
    </source>
</evidence>
<keyword evidence="3" id="KW-0813">Transport</keyword>
<comment type="subcellular location">
    <subcellularLocation>
        <location evidence="1">Cell membrane</location>
        <topology evidence="1">Multi-pass membrane protein</topology>
    </subcellularLocation>
</comment>
<evidence type="ECO:0000256" key="4">
    <source>
        <dbReference type="ARBA" id="ARBA00022475"/>
    </source>
</evidence>
<dbReference type="Gene3D" id="1.20.1250.20">
    <property type="entry name" value="MFS general substrate transporter like domains"/>
    <property type="match status" value="1"/>
</dbReference>
<dbReference type="STRING" id="1123014.SAMN02745746_01133"/>
<dbReference type="InterPro" id="IPR005829">
    <property type="entry name" value="Sugar_transporter_CS"/>
</dbReference>
<feature type="transmembrane region" description="Helical" evidence="8">
    <location>
        <begin position="127"/>
        <end position="149"/>
    </location>
</feature>
<dbReference type="GO" id="GO:0022857">
    <property type="term" value="F:transmembrane transporter activity"/>
    <property type="evidence" value="ECO:0007669"/>
    <property type="project" value="InterPro"/>
</dbReference>
<dbReference type="InterPro" id="IPR036259">
    <property type="entry name" value="MFS_trans_sf"/>
</dbReference>
<feature type="transmembrane region" description="Helical" evidence="8">
    <location>
        <begin position="70"/>
        <end position="90"/>
    </location>
</feature>
<evidence type="ECO:0000256" key="5">
    <source>
        <dbReference type="ARBA" id="ARBA00022692"/>
    </source>
</evidence>
<evidence type="ECO:0000259" key="9">
    <source>
        <dbReference type="PROSITE" id="PS50850"/>
    </source>
</evidence>
<dbReference type="AlphaFoldDB" id="A0A1Y6BEU1"/>
<comment type="similarity">
    <text evidence="2">Belongs to the major facilitator superfamily.</text>
</comment>
<dbReference type="PROSITE" id="PS50850">
    <property type="entry name" value="MFS"/>
    <property type="match status" value="1"/>
</dbReference>
<feature type="transmembrane region" description="Helical" evidence="8">
    <location>
        <begin position="272"/>
        <end position="293"/>
    </location>
</feature>
<dbReference type="InterPro" id="IPR020846">
    <property type="entry name" value="MFS_dom"/>
</dbReference>
<feature type="transmembrane region" description="Helical" evidence="8">
    <location>
        <begin position="102"/>
        <end position="121"/>
    </location>
</feature>
<evidence type="ECO:0000313" key="11">
    <source>
        <dbReference type="Proteomes" id="UP000192920"/>
    </source>
</evidence>
<evidence type="ECO:0000256" key="6">
    <source>
        <dbReference type="ARBA" id="ARBA00022989"/>
    </source>
</evidence>
<dbReference type="GO" id="GO:0005886">
    <property type="term" value="C:plasma membrane"/>
    <property type="evidence" value="ECO:0007669"/>
    <property type="project" value="UniProtKB-SubCell"/>
</dbReference>
<dbReference type="CDD" id="cd17324">
    <property type="entry name" value="MFS_NepI_like"/>
    <property type="match status" value="1"/>
</dbReference>
<name>A0A1Y6BEU1_9NEIS</name>
<dbReference type="PANTHER" id="PTHR43271">
    <property type="entry name" value="BLL2771 PROTEIN"/>
    <property type="match status" value="1"/>
</dbReference>
<keyword evidence="4" id="KW-1003">Cell membrane</keyword>
<dbReference type="SUPFAM" id="SSF103473">
    <property type="entry name" value="MFS general substrate transporter"/>
    <property type="match status" value="1"/>
</dbReference>
<keyword evidence="6 8" id="KW-1133">Transmembrane helix</keyword>
<keyword evidence="5 8" id="KW-0812">Transmembrane</keyword>
<sequence>MSSDALVVSRATVFPAPAPAPAHERLRAGTPAFRRTSWGMFFGGFATFSSLYGMQPLMPMFSHDFGLSPAAASGVVSAATGALAVALIPMSLLADRYGRKPVMNLSLGLAALLTLLAAFAGSFGQLLLLRTLMGIALAGIPAVAMAYLSEEIEPASLGQSMGLYIAGNALGGMSGRFFLSLMSEWASWREAVAVLGLFGLVSAVVFWRCLPPSRHFRPARLVLGEVRGNLRLHLADDGLPWLFATAFLLMGCFVSLYNYLGYHLALAPFNLSPSAVGAVFLLYVVGMWSSAWVGRLADRLGRRNVLWVMVSLMLAGLTLTLAGTLWLVVPGIAVFTFGFFGAHSVASSWIGRRASRARGLASALYLSCYYLGGSGLGSASGLMWSSGGWGGVVLALSGGLLLCLGIALRLRRLVPLPSAAN</sequence>
<proteinExistence type="inferred from homology"/>
<feature type="domain" description="Major facilitator superfamily (MFS) profile" evidence="9">
    <location>
        <begin position="32"/>
        <end position="415"/>
    </location>
</feature>
<dbReference type="Pfam" id="PF07690">
    <property type="entry name" value="MFS_1"/>
    <property type="match status" value="1"/>
</dbReference>
<evidence type="ECO:0000256" key="1">
    <source>
        <dbReference type="ARBA" id="ARBA00004651"/>
    </source>
</evidence>
<protein>
    <submittedName>
        <fullName evidence="10">MFS transporter, YNFM family, putative membrane transport protein</fullName>
    </submittedName>
</protein>
<gene>
    <name evidence="10" type="ORF">SAMN02745746_01133</name>
</gene>
<organism evidence="10 11">
    <name type="scientific">Pseudogulbenkiania subflava DSM 22618</name>
    <dbReference type="NCBI Taxonomy" id="1123014"/>
    <lineage>
        <taxon>Bacteria</taxon>
        <taxon>Pseudomonadati</taxon>
        <taxon>Pseudomonadota</taxon>
        <taxon>Betaproteobacteria</taxon>
        <taxon>Neisseriales</taxon>
        <taxon>Chromobacteriaceae</taxon>
        <taxon>Pseudogulbenkiania</taxon>
    </lineage>
</organism>
<evidence type="ECO:0000256" key="3">
    <source>
        <dbReference type="ARBA" id="ARBA00022448"/>
    </source>
</evidence>
<accession>A0A1Y6BEU1</accession>
<dbReference type="PROSITE" id="PS00216">
    <property type="entry name" value="SUGAR_TRANSPORT_1"/>
    <property type="match status" value="1"/>
</dbReference>
<keyword evidence="7 8" id="KW-0472">Membrane</keyword>
<dbReference type="PANTHER" id="PTHR43271:SF1">
    <property type="entry name" value="INNER MEMBRANE TRANSPORT PROTEIN YNFM"/>
    <property type="match status" value="1"/>
</dbReference>
<feature type="transmembrane region" description="Helical" evidence="8">
    <location>
        <begin position="239"/>
        <end position="260"/>
    </location>
</feature>
<evidence type="ECO:0000256" key="7">
    <source>
        <dbReference type="ARBA" id="ARBA00023136"/>
    </source>
</evidence>
<feature type="transmembrane region" description="Helical" evidence="8">
    <location>
        <begin position="363"/>
        <end position="383"/>
    </location>
</feature>
<reference evidence="11" key="1">
    <citation type="submission" date="2017-04" db="EMBL/GenBank/DDBJ databases">
        <authorList>
            <person name="Varghese N."/>
            <person name="Submissions S."/>
        </authorList>
    </citation>
    <scope>NUCLEOTIDE SEQUENCE [LARGE SCALE GENOMIC DNA]</scope>
    <source>
        <strain evidence="11">DSM 22618</strain>
    </source>
</reference>
<keyword evidence="11" id="KW-1185">Reference proteome</keyword>
<evidence type="ECO:0000256" key="2">
    <source>
        <dbReference type="ARBA" id="ARBA00008335"/>
    </source>
</evidence>
<feature type="transmembrane region" description="Helical" evidence="8">
    <location>
        <begin position="191"/>
        <end position="210"/>
    </location>
</feature>
<feature type="transmembrane region" description="Helical" evidence="8">
    <location>
        <begin position="37"/>
        <end position="58"/>
    </location>
</feature>
<dbReference type="InterPro" id="IPR011701">
    <property type="entry name" value="MFS"/>
</dbReference>
<feature type="transmembrane region" description="Helical" evidence="8">
    <location>
        <begin position="161"/>
        <end position="179"/>
    </location>
</feature>
<dbReference type="EMBL" id="FXAG01000004">
    <property type="protein sequence ID" value="SMF07593.1"/>
    <property type="molecule type" value="Genomic_DNA"/>
</dbReference>
<feature type="transmembrane region" description="Helical" evidence="8">
    <location>
        <begin position="332"/>
        <end position="351"/>
    </location>
</feature>
<feature type="transmembrane region" description="Helical" evidence="8">
    <location>
        <begin position="305"/>
        <end position="326"/>
    </location>
</feature>
<dbReference type="RefSeq" id="WP_085275454.1">
    <property type="nucleotide sequence ID" value="NZ_FXAG01000004.1"/>
</dbReference>
<feature type="transmembrane region" description="Helical" evidence="8">
    <location>
        <begin position="389"/>
        <end position="408"/>
    </location>
</feature>
<dbReference type="Proteomes" id="UP000192920">
    <property type="component" value="Unassembled WGS sequence"/>
</dbReference>